<keyword evidence="5 10" id="KW-0418">Kinase</keyword>
<dbReference type="Gene3D" id="3.30.420.40">
    <property type="match status" value="2"/>
</dbReference>
<keyword evidence="4" id="KW-0547">Nucleotide-binding</keyword>
<dbReference type="EMBL" id="CP004393">
    <property type="protein sequence ID" value="AJE48712.1"/>
    <property type="molecule type" value="Genomic_DNA"/>
</dbReference>
<proteinExistence type="predicted"/>
<dbReference type="GO" id="GO:0005524">
    <property type="term" value="F:ATP binding"/>
    <property type="evidence" value="ECO:0007669"/>
    <property type="project" value="UniProtKB-KW"/>
</dbReference>
<dbReference type="Proteomes" id="UP000031521">
    <property type="component" value="Chromosome"/>
</dbReference>
<dbReference type="PANTHER" id="PTHR18964:SF162">
    <property type="entry name" value="N-ACETYL-D-GLUCOSAMINE KINASE"/>
    <property type="match status" value="1"/>
</dbReference>
<dbReference type="EC" id="2.7.1.59" evidence="1"/>
<evidence type="ECO:0000256" key="8">
    <source>
        <dbReference type="ARBA" id="ARBA00023277"/>
    </source>
</evidence>
<keyword evidence="2 10" id="KW-0808">Transferase</keyword>
<dbReference type="SUPFAM" id="SSF53067">
    <property type="entry name" value="Actin-like ATPase domain"/>
    <property type="match status" value="1"/>
</dbReference>
<accession>A0A0B5E8S9</accession>
<keyword evidence="11" id="KW-1185">Reference proteome</keyword>
<dbReference type="Pfam" id="PF00480">
    <property type="entry name" value="ROK"/>
    <property type="match status" value="1"/>
</dbReference>
<evidence type="ECO:0000256" key="7">
    <source>
        <dbReference type="ARBA" id="ARBA00022840"/>
    </source>
</evidence>
<keyword evidence="7" id="KW-0067">ATP-binding</keyword>
<evidence type="ECO:0000256" key="1">
    <source>
        <dbReference type="ARBA" id="ARBA00012122"/>
    </source>
</evidence>
<sequence length="311" mass="32657">MTTTDTKRLHGGIDLGGTKIEAALFDRDFKKLDTRRLDTPRGSYEDLLAAIDAQYAWLSVQAQDPALAVGIGLPGYFSKTSGLYHAANLPASGRPFRDDLTARLPHLVIGQDLKCFALSEARGGAGDGARHVFGLIMGTGLGGAYCVDGHLVDGLQGLVGEVGHLPIGAATARAHDLPQIACGCGRIACLETLVAGPGLERLARHLGLEATGTREIFALYAKADAQAQAVVDVWLDLCAQTLLTIQMSLDPDVIVLGGGLSNVDGVERLLEDRLSRVVLRGTVGPSIRRAKFGDASGVRGAAMLTQDLVIA</sequence>
<dbReference type="InterPro" id="IPR043129">
    <property type="entry name" value="ATPase_NBD"/>
</dbReference>
<keyword evidence="8" id="KW-0119">Carbohydrate metabolism</keyword>
<dbReference type="GO" id="GO:0046872">
    <property type="term" value="F:metal ion binding"/>
    <property type="evidence" value="ECO:0007669"/>
    <property type="project" value="UniProtKB-KW"/>
</dbReference>
<dbReference type="RefSeq" id="WP_043870969.1">
    <property type="nucleotide sequence ID" value="NZ_CP004393.1"/>
</dbReference>
<gene>
    <name evidence="10" type="ORF">P73_3997</name>
</gene>
<dbReference type="AlphaFoldDB" id="A0A0B5E8S9"/>
<evidence type="ECO:0000256" key="9">
    <source>
        <dbReference type="ARBA" id="ARBA00049065"/>
    </source>
</evidence>
<dbReference type="PANTHER" id="PTHR18964">
    <property type="entry name" value="ROK (REPRESSOR, ORF, KINASE) FAMILY"/>
    <property type="match status" value="1"/>
</dbReference>
<reference evidence="10 11" key="1">
    <citation type="journal article" date="2014" name="Int. J. Syst. Evol. Microbiol.">
        <title>Celeribacter indicus sp. nov., a polycyclic aromatic hydrocarbon-degrading bacterium from deep-sea sediment and reclassification of Huaishuia halophila as Celeribacter halophilus comb. nov.</title>
        <authorList>
            <person name="Lai Q."/>
            <person name="Cao J."/>
            <person name="Yuan J."/>
            <person name="Li F."/>
            <person name="Shao Z."/>
        </authorList>
    </citation>
    <scope>NUCLEOTIDE SEQUENCE [LARGE SCALE GENOMIC DNA]</scope>
    <source>
        <strain evidence="10">P73</strain>
    </source>
</reference>
<keyword evidence="6" id="KW-0862">Zinc</keyword>
<dbReference type="HOGENOM" id="CLU_036604_0_3_5"/>
<evidence type="ECO:0000256" key="3">
    <source>
        <dbReference type="ARBA" id="ARBA00022723"/>
    </source>
</evidence>
<dbReference type="STRING" id="1208324.P73_3997"/>
<dbReference type="GO" id="GO:0045127">
    <property type="term" value="F:N-acetylglucosamine kinase activity"/>
    <property type="evidence" value="ECO:0007669"/>
    <property type="project" value="UniProtKB-EC"/>
</dbReference>
<name>A0A0B5E8S9_9RHOB</name>
<evidence type="ECO:0000313" key="10">
    <source>
        <dbReference type="EMBL" id="AJE48712.1"/>
    </source>
</evidence>
<evidence type="ECO:0000313" key="11">
    <source>
        <dbReference type="Proteomes" id="UP000031521"/>
    </source>
</evidence>
<evidence type="ECO:0000256" key="4">
    <source>
        <dbReference type="ARBA" id="ARBA00022741"/>
    </source>
</evidence>
<dbReference type="KEGG" id="cid:P73_3997"/>
<organism evidence="10 11">
    <name type="scientific">Celeribacter indicus</name>
    <dbReference type="NCBI Taxonomy" id="1208324"/>
    <lineage>
        <taxon>Bacteria</taxon>
        <taxon>Pseudomonadati</taxon>
        <taxon>Pseudomonadota</taxon>
        <taxon>Alphaproteobacteria</taxon>
        <taxon>Rhodobacterales</taxon>
        <taxon>Roseobacteraceae</taxon>
        <taxon>Celeribacter</taxon>
    </lineage>
</organism>
<protein>
    <recommendedName>
        <fullName evidence="1">N-acetylglucosamine kinase</fullName>
        <ecNumber evidence="1">2.7.1.59</ecNumber>
    </recommendedName>
</protein>
<evidence type="ECO:0000256" key="6">
    <source>
        <dbReference type="ARBA" id="ARBA00022833"/>
    </source>
</evidence>
<dbReference type="InterPro" id="IPR000600">
    <property type="entry name" value="ROK"/>
</dbReference>
<evidence type="ECO:0000256" key="2">
    <source>
        <dbReference type="ARBA" id="ARBA00022679"/>
    </source>
</evidence>
<keyword evidence="3" id="KW-0479">Metal-binding</keyword>
<evidence type="ECO:0000256" key="5">
    <source>
        <dbReference type="ARBA" id="ARBA00022777"/>
    </source>
</evidence>
<dbReference type="OrthoDB" id="9810372at2"/>
<dbReference type="CDD" id="cd24057">
    <property type="entry name" value="ASKHA_NBD_ROK_NAGK"/>
    <property type="match status" value="1"/>
</dbReference>
<comment type="catalytic activity">
    <reaction evidence="9">
        <text>N-acetyl-D-glucosamine + ATP = N-acetyl-D-glucosamine 6-phosphate + ADP + H(+)</text>
        <dbReference type="Rhea" id="RHEA:17417"/>
        <dbReference type="ChEBI" id="CHEBI:15378"/>
        <dbReference type="ChEBI" id="CHEBI:30616"/>
        <dbReference type="ChEBI" id="CHEBI:57513"/>
        <dbReference type="ChEBI" id="CHEBI:456216"/>
        <dbReference type="ChEBI" id="CHEBI:506227"/>
        <dbReference type="EC" id="2.7.1.59"/>
    </reaction>
</comment>